<gene>
    <name evidence="1" type="ORF">JNP96_05625</name>
</gene>
<reference evidence="1" key="1">
    <citation type="submission" date="2021-02" db="EMBL/GenBank/DDBJ databases">
        <title>Co-localization of colistin and carbapenem -resistance genes on a novel transferable IncHI2 plasmid in Escherichia coli from chicken-origin.</title>
        <authorList>
            <person name="Hoffmann M."/>
            <person name="Balkey M."/>
            <person name="Ronco T."/>
            <person name="Hendriksen R.S."/>
        </authorList>
    </citation>
    <scope>NUCLEOTIDE SEQUENCE</scope>
    <source>
        <strain evidence="1">CFSAN083829</strain>
    </source>
</reference>
<name>A0A895NZY9_ECOLX</name>
<organism evidence="1 2">
    <name type="scientific">Escherichia coli</name>
    <dbReference type="NCBI Taxonomy" id="562"/>
    <lineage>
        <taxon>Bacteria</taxon>
        <taxon>Pseudomonadati</taxon>
        <taxon>Pseudomonadota</taxon>
        <taxon>Gammaproteobacteria</taxon>
        <taxon>Enterobacterales</taxon>
        <taxon>Enterobacteriaceae</taxon>
        <taxon>Escherichia</taxon>
    </lineage>
</organism>
<evidence type="ECO:0000313" key="1">
    <source>
        <dbReference type="EMBL" id="QRZ98479.1"/>
    </source>
</evidence>
<evidence type="ECO:0000313" key="2">
    <source>
        <dbReference type="Proteomes" id="UP000663166"/>
    </source>
</evidence>
<dbReference type="EMBL" id="CP070393">
    <property type="protein sequence ID" value="QRZ98479.1"/>
    <property type="molecule type" value="Genomic_DNA"/>
</dbReference>
<dbReference type="AlphaFoldDB" id="A0A895NZY9"/>
<proteinExistence type="predicted"/>
<accession>A0A895NZY9</accession>
<sequence length="141" mass="16342">MISFMGAFQFILTGALTLGASRILHYYQASDDIAQWVYPSVAVFSLWFSSFITKRENNKELQGKIRLERDKWKGICCEIKQAKDYCIEKIIQHESSSSKRNELLIRDEINRALVELTANETKILRLVAKEEALLEKKQRAN</sequence>
<dbReference type="Proteomes" id="UP000663166">
    <property type="component" value="Chromosome"/>
</dbReference>
<protein>
    <submittedName>
        <fullName evidence="1">Uncharacterized protein</fullName>
    </submittedName>
</protein>